<dbReference type="EMBL" id="CAJNJA010005564">
    <property type="protein sequence ID" value="CAE7193004.1"/>
    <property type="molecule type" value="Genomic_DNA"/>
</dbReference>
<dbReference type="PRINTS" id="PR00368">
    <property type="entry name" value="FADPNR"/>
</dbReference>
<dbReference type="GO" id="GO:0016491">
    <property type="term" value="F:oxidoreductase activity"/>
    <property type="evidence" value="ECO:0007669"/>
    <property type="project" value="InterPro"/>
</dbReference>
<dbReference type="Gene3D" id="3.50.50.60">
    <property type="entry name" value="FAD/NAD(P)-binding domain"/>
    <property type="match status" value="2"/>
</dbReference>
<dbReference type="PANTHER" id="PTHR38688:SF1">
    <property type="entry name" value="FAD_NAD(P)-BINDING DOMAIN-CONTAINING PROTEIN"/>
    <property type="match status" value="1"/>
</dbReference>
<dbReference type="InterPro" id="IPR023753">
    <property type="entry name" value="FAD/NAD-binding_dom"/>
</dbReference>
<dbReference type="OrthoDB" id="432536at2759"/>
<dbReference type="SUPFAM" id="SSF52096">
    <property type="entry name" value="ClpP/crotonase"/>
    <property type="match status" value="1"/>
</dbReference>
<dbReference type="InterPro" id="IPR001753">
    <property type="entry name" value="Enoyl-CoA_hydra/iso"/>
</dbReference>
<name>A0A812J743_9DINO</name>
<dbReference type="InterPro" id="IPR053275">
    <property type="entry name" value="Agnestin_monoxygenase"/>
</dbReference>
<dbReference type="InterPro" id="IPR036188">
    <property type="entry name" value="FAD/NAD-bd_sf"/>
</dbReference>
<dbReference type="PRINTS" id="PR00411">
    <property type="entry name" value="PNDRDTASEI"/>
</dbReference>
<organism evidence="2 3">
    <name type="scientific">Symbiodinium necroappetens</name>
    <dbReference type="NCBI Taxonomy" id="1628268"/>
    <lineage>
        <taxon>Eukaryota</taxon>
        <taxon>Sar</taxon>
        <taxon>Alveolata</taxon>
        <taxon>Dinophyceae</taxon>
        <taxon>Suessiales</taxon>
        <taxon>Symbiodiniaceae</taxon>
        <taxon>Symbiodinium</taxon>
    </lineage>
</organism>
<feature type="domain" description="FAD/NAD(P)-binding" evidence="1">
    <location>
        <begin position="25"/>
        <end position="236"/>
    </location>
</feature>
<dbReference type="Pfam" id="PF00378">
    <property type="entry name" value="ECH_1"/>
    <property type="match status" value="1"/>
</dbReference>
<evidence type="ECO:0000259" key="1">
    <source>
        <dbReference type="Pfam" id="PF07992"/>
    </source>
</evidence>
<dbReference type="Gene3D" id="3.90.226.10">
    <property type="entry name" value="2-enoyl-CoA Hydratase, Chain A, domain 1"/>
    <property type="match status" value="1"/>
</dbReference>
<dbReference type="Pfam" id="PF07992">
    <property type="entry name" value="Pyr_redox_2"/>
    <property type="match status" value="1"/>
</dbReference>
<evidence type="ECO:0000313" key="2">
    <source>
        <dbReference type="EMBL" id="CAE7193004.1"/>
    </source>
</evidence>
<comment type="caution">
    <text evidence="2">The sequence shown here is derived from an EMBL/GenBank/DDBJ whole genome shotgun (WGS) entry which is preliminary data.</text>
</comment>
<accession>A0A812J743</accession>
<proteinExistence type="predicted"/>
<reference evidence="2" key="1">
    <citation type="submission" date="2021-02" db="EMBL/GenBank/DDBJ databases">
        <authorList>
            <person name="Dougan E. K."/>
            <person name="Rhodes N."/>
            <person name="Thang M."/>
            <person name="Chan C."/>
        </authorList>
    </citation>
    <scope>NUCLEOTIDE SEQUENCE</scope>
</reference>
<keyword evidence="3" id="KW-1185">Reference proteome</keyword>
<dbReference type="AlphaFoldDB" id="A0A812J743"/>
<protein>
    <submittedName>
        <fullName evidence="2">AgnR1 protein</fullName>
    </submittedName>
</protein>
<gene>
    <name evidence="2" type="primary">AgnR1</name>
    <name evidence="2" type="ORF">SNEC2469_LOCUS1236</name>
</gene>
<sequence length="669" mass="70705">MGCVGSSSCFAGLCSERPTSTAEADVLVVGAGPAGIAAVLALQKQKRRVIWVDPEFQSGRLKRFLTVPCNTKVDILASESNFRHPLLQHVGSSVAPALQKLIADAESLPGSTDPSQLGWTTLGACKRMFDAATSGALQAGGLSRLIGKVVRLTPNGAHWVATVDSHQGQKCVKVRCVVLATGAEPKVAPLPNALSAEKTFDEDSLRHQLRPNQRLAVLGNSHTAAVALAKLRELAVPMSLSITCFARRPLRCAEWLEHSQVYRYNSTGLKGFGAVFGRECMIHGTSWLQVKDVKDFSPEHWDWIIDCTGYVKSQLPAIDGVIKAQDLPRDEAAAFLLLAHCLVLLQGSLLWVYHGERHPGGCGAVVLKQKMALEAQRPNAGTALQLCPQQHPSDLGRSAKQILMVQRFPPSGSVIDDSAVAHVEISGICTPKSLERVLNALHDARCKDGVKAVVLILQGSKGPVTPAGPGLGGASPQTQAVASGTFLLGLRTLGLPCVAACCGKVAGPAWGLVLAADYRIASATSNFILPIWGPPECFGDLVGHTVAMQLCYNQGPVNALSMLEYGVIHQCQRGDEDTKKAAAEVARRIAATPALACHQATAMLSPAIEKYASIVARGGAKMCEAMRSVQHPDVCTAVHQDCEPRVLSAAGAGALGASAISQRPCTIHA</sequence>
<dbReference type="InterPro" id="IPR029045">
    <property type="entry name" value="ClpP/crotonase-like_dom_sf"/>
</dbReference>
<evidence type="ECO:0000313" key="3">
    <source>
        <dbReference type="Proteomes" id="UP000601435"/>
    </source>
</evidence>
<dbReference type="Proteomes" id="UP000601435">
    <property type="component" value="Unassembled WGS sequence"/>
</dbReference>
<dbReference type="SUPFAM" id="SSF51971">
    <property type="entry name" value="Nucleotide-binding domain"/>
    <property type="match status" value="1"/>
</dbReference>
<dbReference type="PANTHER" id="PTHR38688">
    <property type="entry name" value="PYR_REDOX_2 DOMAIN-CONTAINING PROTEIN"/>
    <property type="match status" value="1"/>
</dbReference>